<keyword evidence="6" id="KW-1185">Reference proteome</keyword>
<evidence type="ECO:0000256" key="2">
    <source>
        <dbReference type="ARBA" id="ARBA00023125"/>
    </source>
</evidence>
<keyword evidence="3" id="KW-0804">Transcription</keyword>
<dbReference type="PROSITE" id="PS01124">
    <property type="entry name" value="HTH_ARAC_FAMILY_2"/>
    <property type="match status" value="1"/>
</dbReference>
<dbReference type="InterPro" id="IPR018060">
    <property type="entry name" value="HTH_AraC"/>
</dbReference>
<keyword evidence="2" id="KW-0238">DNA-binding</keyword>
<dbReference type="Gene3D" id="1.10.10.60">
    <property type="entry name" value="Homeodomain-like"/>
    <property type="match status" value="1"/>
</dbReference>
<gene>
    <name evidence="5" type="ORF">P5G59_19885</name>
</gene>
<dbReference type="SMART" id="SM00342">
    <property type="entry name" value="HTH_ARAC"/>
    <property type="match status" value="1"/>
</dbReference>
<dbReference type="InterPro" id="IPR009057">
    <property type="entry name" value="Homeodomain-like_sf"/>
</dbReference>
<evidence type="ECO:0000313" key="6">
    <source>
        <dbReference type="Proteomes" id="UP001174210"/>
    </source>
</evidence>
<name>A0ABT8J2V5_9MICO</name>
<dbReference type="RefSeq" id="WP_301220762.1">
    <property type="nucleotide sequence ID" value="NZ_JAROCB010000007.1"/>
</dbReference>
<dbReference type="Pfam" id="PF12833">
    <property type="entry name" value="HTH_18"/>
    <property type="match status" value="1"/>
</dbReference>
<evidence type="ECO:0000256" key="3">
    <source>
        <dbReference type="ARBA" id="ARBA00023163"/>
    </source>
</evidence>
<sequence>MPDTFHTRDQAAGPDAAEEILRRSYGDVSLGSGVREDGLSYSEELRGDERLLLGRHRFGGDLSLSFELPFLAVGLASGRYRWQAGHEEGDLASEPALFQPSAVARGSMDHAAVTVVAFDPAALTTTARGLFGEDRLEASFLSAVPVSAAAARHWRAVHDNAWRQVDVGAFDSPLLRASLYRQLAVATLETFPLPGDHEARRTTVASRGRAFKHALSFIDEHASLPITPEDIALAVGTSVPELVRAFDMHLPFTPLQYLASVRLAAAHRDLQEPRDGATTTVASVASRWGFPDEATFARLYVERFGHAPQRTLDLAG</sequence>
<dbReference type="SUPFAM" id="SSF46689">
    <property type="entry name" value="Homeodomain-like"/>
    <property type="match status" value="1"/>
</dbReference>
<accession>A0ABT8J2V5</accession>
<dbReference type="PANTHER" id="PTHR46796:SF12">
    <property type="entry name" value="HTH-TYPE DNA-BINDING TRANSCRIPTIONAL ACTIVATOR EUTR"/>
    <property type="match status" value="1"/>
</dbReference>
<organism evidence="5 6">
    <name type="scientific">Leifsonia virtsii</name>
    <dbReference type="NCBI Taxonomy" id="3035915"/>
    <lineage>
        <taxon>Bacteria</taxon>
        <taxon>Bacillati</taxon>
        <taxon>Actinomycetota</taxon>
        <taxon>Actinomycetes</taxon>
        <taxon>Micrococcales</taxon>
        <taxon>Microbacteriaceae</taxon>
        <taxon>Leifsonia</taxon>
    </lineage>
</organism>
<evidence type="ECO:0000256" key="1">
    <source>
        <dbReference type="ARBA" id="ARBA00023015"/>
    </source>
</evidence>
<feature type="domain" description="HTH araC/xylS-type" evidence="4">
    <location>
        <begin position="212"/>
        <end position="314"/>
    </location>
</feature>
<comment type="caution">
    <text evidence="5">The sequence shown here is derived from an EMBL/GenBank/DDBJ whole genome shotgun (WGS) entry which is preliminary data.</text>
</comment>
<proteinExistence type="predicted"/>
<evidence type="ECO:0000313" key="5">
    <source>
        <dbReference type="EMBL" id="MDN4599420.1"/>
    </source>
</evidence>
<reference evidence="5" key="1">
    <citation type="submission" date="2023-03" db="EMBL/GenBank/DDBJ databases">
        <title>MT1 and MT2 Draft Genomes of Novel Species.</title>
        <authorList>
            <person name="Venkateswaran K."/>
        </authorList>
    </citation>
    <scope>NUCLEOTIDE SEQUENCE</scope>
    <source>
        <strain evidence="5">F6_8S_P_1A</strain>
    </source>
</reference>
<dbReference type="PANTHER" id="PTHR46796">
    <property type="entry name" value="HTH-TYPE TRANSCRIPTIONAL ACTIVATOR RHAS-RELATED"/>
    <property type="match status" value="1"/>
</dbReference>
<dbReference type="EMBL" id="JAROCB010000007">
    <property type="protein sequence ID" value="MDN4599420.1"/>
    <property type="molecule type" value="Genomic_DNA"/>
</dbReference>
<keyword evidence="1" id="KW-0805">Transcription regulation</keyword>
<evidence type="ECO:0000259" key="4">
    <source>
        <dbReference type="PROSITE" id="PS01124"/>
    </source>
</evidence>
<dbReference type="Proteomes" id="UP001174210">
    <property type="component" value="Unassembled WGS sequence"/>
</dbReference>
<protein>
    <submittedName>
        <fullName evidence="5">AraC family transcriptional regulator</fullName>
    </submittedName>
</protein>
<dbReference type="InterPro" id="IPR050204">
    <property type="entry name" value="AraC_XylS_family_regulators"/>
</dbReference>